<dbReference type="Pfam" id="PF18535">
    <property type="entry name" value="Gal11_ABD1"/>
    <property type="match status" value="1"/>
</dbReference>
<evidence type="ECO:0000256" key="3">
    <source>
        <dbReference type="ARBA" id="ARBA00019613"/>
    </source>
</evidence>
<feature type="region of interest" description="Disordered" evidence="5">
    <location>
        <begin position="888"/>
        <end position="920"/>
    </location>
</feature>
<evidence type="ECO:0000256" key="4">
    <source>
        <dbReference type="ARBA" id="ARBA00023242"/>
    </source>
</evidence>
<dbReference type="CDD" id="cd12191">
    <property type="entry name" value="gal11_coact"/>
    <property type="match status" value="1"/>
</dbReference>
<evidence type="ECO:0000256" key="5">
    <source>
        <dbReference type="SAM" id="MobiDB-lite"/>
    </source>
</evidence>
<dbReference type="GO" id="GO:0003712">
    <property type="term" value="F:transcription coregulator activity"/>
    <property type="evidence" value="ECO:0007669"/>
    <property type="project" value="InterPro"/>
</dbReference>
<feature type="region of interest" description="Disordered" evidence="5">
    <location>
        <begin position="733"/>
        <end position="784"/>
    </location>
</feature>
<feature type="region of interest" description="Disordered" evidence="5">
    <location>
        <begin position="502"/>
        <end position="540"/>
    </location>
</feature>
<feature type="compositionally biased region" description="Polar residues" evidence="5">
    <location>
        <begin position="745"/>
        <end position="767"/>
    </location>
</feature>
<feature type="region of interest" description="Disordered" evidence="5">
    <location>
        <begin position="249"/>
        <end position="270"/>
    </location>
</feature>
<dbReference type="Pfam" id="PF05397">
    <property type="entry name" value="Med15_fungi"/>
    <property type="match status" value="1"/>
</dbReference>
<dbReference type="Proteomes" id="UP000292447">
    <property type="component" value="Chromosome V"/>
</dbReference>
<feature type="compositionally biased region" description="Polar residues" evidence="5">
    <location>
        <begin position="903"/>
        <end position="920"/>
    </location>
</feature>
<proteinExistence type="inferred from homology"/>
<reference evidence="9" key="1">
    <citation type="submission" date="2019-03" db="EMBL/GenBank/DDBJ databases">
        <title>Snf2 controls pulcherriminic acid biosynthesis and connects pigmentation and antifungal activity of the yeast Metschnikowia pulcherrima.</title>
        <authorList>
            <person name="Gore-Lloyd D."/>
            <person name="Sumann I."/>
            <person name="Brachmann A.O."/>
            <person name="Schneeberger K."/>
            <person name="Ortiz-Merino R.A."/>
            <person name="Moreno-Beltran M."/>
            <person name="Schlaefli M."/>
            <person name="Kirner P."/>
            <person name="Santos Kron A."/>
            <person name="Wolfe K.H."/>
            <person name="Piel J."/>
            <person name="Ahrens C.H."/>
            <person name="Henk D."/>
            <person name="Freimoser F.M."/>
        </authorList>
    </citation>
    <scope>NUCLEOTIDE SEQUENCE [LARGE SCALE GENOMIC DNA]</scope>
    <source>
        <strain evidence="9">APC 1.2</strain>
    </source>
</reference>
<feature type="region of interest" description="Disordered" evidence="5">
    <location>
        <begin position="1039"/>
        <end position="1063"/>
    </location>
</feature>
<dbReference type="InterPro" id="IPR033789">
    <property type="entry name" value="Gal11_coact"/>
</dbReference>
<dbReference type="Gene3D" id="1.10.246.20">
    <property type="entry name" value="Coactivator CBP, KIX domain"/>
    <property type="match status" value="1"/>
</dbReference>
<evidence type="ECO:0000259" key="7">
    <source>
        <dbReference type="Pfam" id="PF18535"/>
    </source>
</evidence>
<evidence type="ECO:0000313" key="9">
    <source>
        <dbReference type="Proteomes" id="UP000292447"/>
    </source>
</evidence>
<dbReference type="Pfam" id="PF16987">
    <property type="entry name" value="KIX_2"/>
    <property type="match status" value="1"/>
</dbReference>
<feature type="domain" description="Mediator complex subunit 15 KIX" evidence="6">
    <location>
        <begin position="11"/>
        <end position="87"/>
    </location>
</feature>
<feature type="compositionally biased region" description="Low complexity" evidence="5">
    <location>
        <begin position="504"/>
        <end position="524"/>
    </location>
</feature>
<organism evidence="8 9">
    <name type="scientific">Metschnikowia aff. pulcherrima</name>
    <dbReference type="NCBI Taxonomy" id="2163413"/>
    <lineage>
        <taxon>Eukaryota</taxon>
        <taxon>Fungi</taxon>
        <taxon>Dikarya</taxon>
        <taxon>Ascomycota</taxon>
        <taxon>Saccharomycotina</taxon>
        <taxon>Pichiomycetes</taxon>
        <taxon>Metschnikowiaceae</taxon>
        <taxon>Metschnikowia</taxon>
    </lineage>
</organism>
<dbReference type="EMBL" id="CP034460">
    <property type="protein sequence ID" value="QBM89905.1"/>
    <property type="molecule type" value="Genomic_DNA"/>
</dbReference>
<feature type="region of interest" description="Disordered" evidence="5">
    <location>
        <begin position="838"/>
        <end position="870"/>
    </location>
</feature>
<keyword evidence="4" id="KW-0539">Nucleus</keyword>
<feature type="compositionally biased region" description="Basic and acidic residues" evidence="5">
    <location>
        <begin position="1039"/>
        <end position="1050"/>
    </location>
</feature>
<dbReference type="InterPro" id="IPR008626">
    <property type="entry name" value="Mediator_Med15_fun"/>
</dbReference>
<protein>
    <recommendedName>
        <fullName evidence="3">Mediator of RNA polymerase II transcription subunit 15</fullName>
    </recommendedName>
</protein>
<feature type="domain" description="Gal11 coactivator" evidence="7">
    <location>
        <begin position="163"/>
        <end position="240"/>
    </location>
</feature>
<sequence length="1094" mass="119515">MNGMQNARMGGTWHSSYSMVDRQKVVQILAATLKEIQTTNYNEQKALAMAQEFEKYTFLKLASKEEYLNIIKQKVTQLRLGMRNAAAATQNQQSAASGNVVPSSSGSGASVGTDFAGQNMAMYAQNRQQGQQSQAQGHQRLTLVSNTLLQLLQNTQQMPQGLQPTQQQIQQIGQMIRTSPIPPALLNKLPSLPPNVNTWTRIYECLQKKIIPTSAMPIIKEVHNAHFQLAVRQHQQQKLTQMRRANGSNAVDNLSTSGNSAGSFGPNTSQSVNGVNMDGIGSARNANAANAANAKAKLNSRGGAPNYGNMATINSMPNTNGMNNMANMNNMNNMGGVNMNGMNNMGQMNNMNGVSNMNNAGIVNNPNNMNGMGSMNLNMQAQGNTMNMQNSPQIPNQSTFRSNQIHTSQLQPQQSMQAPMGMQNQLQLAPPHQQQQQQVKVPNFQITSQDLVKYSAEAMALLNKLQQNGSIQPNLDPAQKQNFVRKFISHQKLNAWKAQQNNTGQSLGMGQQEQQQQLQRQQQLNPTSSGGNGYIQLTPQSMHSAAGPNIQLQLPTVQQIGQPNVNPMMGQNSASNAQPRSLSAQGIGADPVAANNVVPQRMTPGPMASVMPVLTDEMKMKLRSLFEEVARNSVHLKDVTMLLSEKEKLEVKESMAKITQQYSNIDSILSYYYVLTRNIEGTKRLIQMKNMTKNIIDNLQIGVYLAGPDLLEKIRIQYQKHLDFVKEELMRRRTQQARSQSQNQPISAPAQSQQVRQAGQYPNQQFASHGAMQQPMPQNYNGMLQGLPINATAQQQPQQHQQQYARNNPNVLVQPQRAGPSAGAAQVVGSSPAVPLTVSLPAQGSGKGQKAPKKPAAAKRKAAKAGTALPTPVANAATPATLANAIKTPTSISTPQIPTSQSAKGTPNASSPQANGKLSSTSDIVASTGDIFGASNVDKKLMKRRELSKSDPEQFFFAALSNMLKLDPDSAGGEEKVKEVKKGIRSPLSPLSSGEWTCDIKPQAVTSAFRQVEFIAELTSCDVLQVCADLATDELQEKDKASELKRKREAEDDEDMDMLFEDKKSKVDDDMEKRLFAPIELDDWKSWLGGLQQT</sequence>
<evidence type="ECO:0000256" key="2">
    <source>
        <dbReference type="ARBA" id="ARBA00009807"/>
    </source>
</evidence>
<feature type="compositionally biased region" description="Low complexity" evidence="5">
    <location>
        <begin position="888"/>
        <end position="902"/>
    </location>
</feature>
<dbReference type="Gene3D" id="1.10.287.2920">
    <property type="match status" value="1"/>
</dbReference>
<dbReference type="InterPro" id="IPR036546">
    <property type="entry name" value="MED15_KIX"/>
</dbReference>
<name>A0A4P6XSX8_9ASCO</name>
<comment type="subcellular location">
    <subcellularLocation>
        <location evidence="1">Nucleus</location>
    </subcellularLocation>
</comment>
<evidence type="ECO:0000313" key="8">
    <source>
        <dbReference type="EMBL" id="QBM89905.1"/>
    </source>
</evidence>
<feature type="compositionally biased region" description="Basic residues" evidence="5">
    <location>
        <begin position="850"/>
        <end position="863"/>
    </location>
</feature>
<gene>
    <name evidence="8" type="primary">MPUL0E01400</name>
    <name evidence="8" type="ORF">METSCH_E01400</name>
</gene>
<feature type="compositionally biased region" description="Polar residues" evidence="5">
    <location>
        <begin position="525"/>
        <end position="540"/>
    </location>
</feature>
<dbReference type="AlphaFoldDB" id="A0A4P6XSX8"/>
<dbReference type="InterPro" id="IPR036529">
    <property type="entry name" value="KIX_dom_sf"/>
</dbReference>
<keyword evidence="9" id="KW-1185">Reference proteome</keyword>
<dbReference type="STRING" id="2163413.A0A4P6XSX8"/>
<evidence type="ECO:0000259" key="6">
    <source>
        <dbReference type="Pfam" id="PF16987"/>
    </source>
</evidence>
<comment type="similarity">
    <text evidence="2">Belongs to the Mediator complex subunit 15 family.</text>
</comment>
<dbReference type="GO" id="GO:0016592">
    <property type="term" value="C:mediator complex"/>
    <property type="evidence" value="ECO:0007669"/>
    <property type="project" value="InterPro"/>
</dbReference>
<dbReference type="GO" id="GO:0006357">
    <property type="term" value="P:regulation of transcription by RNA polymerase II"/>
    <property type="evidence" value="ECO:0007669"/>
    <property type="project" value="InterPro"/>
</dbReference>
<accession>A0A4P6XSX8</accession>
<feature type="region of interest" description="Disordered" evidence="5">
    <location>
        <begin position="89"/>
        <end position="112"/>
    </location>
</feature>
<evidence type="ECO:0000256" key="1">
    <source>
        <dbReference type="ARBA" id="ARBA00004123"/>
    </source>
</evidence>